<feature type="transmembrane region" description="Helical" evidence="6">
    <location>
        <begin position="159"/>
        <end position="177"/>
    </location>
</feature>
<evidence type="ECO:0000313" key="8">
    <source>
        <dbReference type="EMBL" id="SMH35196.1"/>
    </source>
</evidence>
<sequence>MKQLKTPIFWKEQAKKIFFVLFASITNSFALNNFLIPSQIYAPGVNGISQLLSHLFKNGFQITIDTGIFILLINIPIALLGWFKIGKDFTLYSFMTSVLISFFTIILPISPLTTDPIMNSLFGGVIGGAGIGFALKYGFSTGGLDIISMVLAKTTGRSVGSLLLTINGMIVVAAGFINGWQYAMYTLLSIYVMTRVVDMIHTSDQKVTAMIVTNDPDALIKAIHAKLIRGITVIPAKGGYTGLDRSVLMIVISNYEMYDLEQAVKEADAAAFVNFIGTNKVVGEFLSSDQQKARRTNQ</sequence>
<feature type="transmembrane region" description="Helical" evidence="6">
    <location>
        <begin position="20"/>
        <end position="42"/>
    </location>
</feature>
<reference evidence="8 9" key="1">
    <citation type="submission" date="2017-04" db="EMBL/GenBank/DDBJ databases">
        <authorList>
            <person name="Afonso C.L."/>
            <person name="Miller P.J."/>
            <person name="Scott M.A."/>
            <person name="Spackman E."/>
            <person name="Goraichik I."/>
            <person name="Dimitrov K.M."/>
            <person name="Suarez D.L."/>
            <person name="Swayne D.E."/>
        </authorList>
    </citation>
    <scope>NUCLEOTIDE SEQUENCE [LARGE SCALE GENOMIC DNA]</scope>
    <source>
        <strain evidence="8 9">LMG26642</strain>
    </source>
</reference>
<evidence type="ECO:0000256" key="3">
    <source>
        <dbReference type="ARBA" id="ARBA00022692"/>
    </source>
</evidence>
<evidence type="ECO:0000256" key="6">
    <source>
        <dbReference type="SAM" id="Phobius"/>
    </source>
</evidence>
<dbReference type="InterPro" id="IPR015867">
    <property type="entry name" value="N-reg_PII/ATP_PRibTrfase_C"/>
</dbReference>
<dbReference type="Pfam" id="PF10035">
    <property type="entry name" value="DUF2179"/>
    <property type="match status" value="1"/>
</dbReference>
<dbReference type="RefSeq" id="WP_085559876.1">
    <property type="nucleotide sequence ID" value="NZ_FOAH01000003.1"/>
</dbReference>
<organism evidence="8 9">
    <name type="scientific">Carnobacterium iners</name>
    <dbReference type="NCBI Taxonomy" id="1073423"/>
    <lineage>
        <taxon>Bacteria</taxon>
        <taxon>Bacillati</taxon>
        <taxon>Bacillota</taxon>
        <taxon>Bacilli</taxon>
        <taxon>Lactobacillales</taxon>
        <taxon>Carnobacteriaceae</taxon>
        <taxon>Carnobacterium</taxon>
    </lineage>
</organism>
<dbReference type="EMBL" id="FXBJ01000002">
    <property type="protein sequence ID" value="SMH35196.1"/>
    <property type="molecule type" value="Genomic_DNA"/>
</dbReference>
<feature type="transmembrane region" description="Helical" evidence="6">
    <location>
        <begin position="89"/>
        <end position="109"/>
    </location>
</feature>
<dbReference type="PIRSF" id="PIRSF006483">
    <property type="entry name" value="Membrane_protein_YitT"/>
    <property type="match status" value="1"/>
</dbReference>
<dbReference type="CDD" id="cd16380">
    <property type="entry name" value="YitT_C"/>
    <property type="match status" value="1"/>
</dbReference>
<dbReference type="InterPro" id="IPR019264">
    <property type="entry name" value="DUF2179"/>
</dbReference>
<dbReference type="Proteomes" id="UP000193435">
    <property type="component" value="Unassembled WGS sequence"/>
</dbReference>
<dbReference type="Pfam" id="PF02588">
    <property type="entry name" value="YitT_membrane"/>
    <property type="match status" value="1"/>
</dbReference>
<dbReference type="InterPro" id="IPR003740">
    <property type="entry name" value="YitT"/>
</dbReference>
<keyword evidence="5 6" id="KW-0472">Membrane</keyword>
<name>A0A1X7ND79_9LACT</name>
<feature type="domain" description="DUF2179" evidence="7">
    <location>
        <begin position="229"/>
        <end position="283"/>
    </location>
</feature>
<evidence type="ECO:0000256" key="4">
    <source>
        <dbReference type="ARBA" id="ARBA00022989"/>
    </source>
</evidence>
<accession>A0A1X7ND79</accession>
<evidence type="ECO:0000256" key="2">
    <source>
        <dbReference type="ARBA" id="ARBA00022475"/>
    </source>
</evidence>
<keyword evidence="9" id="KW-1185">Reference proteome</keyword>
<dbReference type="GO" id="GO:0005886">
    <property type="term" value="C:plasma membrane"/>
    <property type="evidence" value="ECO:0007669"/>
    <property type="project" value="UniProtKB-SubCell"/>
</dbReference>
<feature type="transmembrane region" description="Helical" evidence="6">
    <location>
        <begin position="121"/>
        <end position="139"/>
    </location>
</feature>
<comment type="subcellular location">
    <subcellularLocation>
        <location evidence="1">Cell membrane</location>
        <topology evidence="1">Multi-pass membrane protein</topology>
    </subcellularLocation>
</comment>
<dbReference type="PANTHER" id="PTHR33545">
    <property type="entry name" value="UPF0750 MEMBRANE PROTEIN YITT-RELATED"/>
    <property type="match status" value="1"/>
</dbReference>
<dbReference type="STRING" id="1073423.SAMN04488700_1777"/>
<dbReference type="Gene3D" id="3.30.70.120">
    <property type="match status" value="1"/>
</dbReference>
<gene>
    <name evidence="8" type="ORF">SAMN04488700_1777</name>
</gene>
<keyword evidence="4 6" id="KW-1133">Transmembrane helix</keyword>
<evidence type="ECO:0000313" key="9">
    <source>
        <dbReference type="Proteomes" id="UP000193435"/>
    </source>
</evidence>
<evidence type="ECO:0000256" key="5">
    <source>
        <dbReference type="ARBA" id="ARBA00023136"/>
    </source>
</evidence>
<protein>
    <submittedName>
        <fullName evidence="8">Uncharacterized membrane-anchored protein YitT, contains DUF161 and DUF2179 domains</fullName>
    </submittedName>
</protein>
<keyword evidence="2" id="KW-1003">Cell membrane</keyword>
<dbReference type="AlphaFoldDB" id="A0A1X7ND79"/>
<keyword evidence="3 6" id="KW-0812">Transmembrane</keyword>
<proteinExistence type="predicted"/>
<dbReference type="InterPro" id="IPR051461">
    <property type="entry name" value="UPF0750_membrane"/>
</dbReference>
<evidence type="ECO:0000256" key="1">
    <source>
        <dbReference type="ARBA" id="ARBA00004651"/>
    </source>
</evidence>
<evidence type="ECO:0000259" key="7">
    <source>
        <dbReference type="Pfam" id="PF10035"/>
    </source>
</evidence>
<feature type="transmembrane region" description="Helical" evidence="6">
    <location>
        <begin position="62"/>
        <end position="82"/>
    </location>
</feature>
<dbReference type="PANTHER" id="PTHR33545:SF5">
    <property type="entry name" value="UPF0750 MEMBRANE PROTEIN YITT"/>
    <property type="match status" value="1"/>
</dbReference>